<feature type="region of interest" description="Disordered" evidence="1">
    <location>
        <begin position="52"/>
        <end position="87"/>
    </location>
</feature>
<organism evidence="2 3">
    <name type="scientific">Liparis tanakae</name>
    <name type="common">Tanaka's snailfish</name>
    <dbReference type="NCBI Taxonomy" id="230148"/>
    <lineage>
        <taxon>Eukaryota</taxon>
        <taxon>Metazoa</taxon>
        <taxon>Chordata</taxon>
        <taxon>Craniata</taxon>
        <taxon>Vertebrata</taxon>
        <taxon>Euteleostomi</taxon>
        <taxon>Actinopterygii</taxon>
        <taxon>Neopterygii</taxon>
        <taxon>Teleostei</taxon>
        <taxon>Neoteleostei</taxon>
        <taxon>Acanthomorphata</taxon>
        <taxon>Eupercaria</taxon>
        <taxon>Perciformes</taxon>
        <taxon>Cottioidei</taxon>
        <taxon>Cottales</taxon>
        <taxon>Liparidae</taxon>
        <taxon>Liparis</taxon>
    </lineage>
</organism>
<evidence type="ECO:0000313" key="2">
    <source>
        <dbReference type="EMBL" id="TNN50839.1"/>
    </source>
</evidence>
<name>A0A4Z2GBV4_9TELE</name>
<gene>
    <name evidence="2" type="ORF">EYF80_038986</name>
</gene>
<dbReference type="AlphaFoldDB" id="A0A4Z2GBV4"/>
<evidence type="ECO:0000256" key="1">
    <source>
        <dbReference type="SAM" id="MobiDB-lite"/>
    </source>
</evidence>
<keyword evidence="3" id="KW-1185">Reference proteome</keyword>
<comment type="caution">
    <text evidence="2">The sequence shown here is derived from an EMBL/GenBank/DDBJ whole genome shotgun (WGS) entry which is preliminary data.</text>
</comment>
<dbReference type="Proteomes" id="UP000314294">
    <property type="component" value="Unassembled WGS sequence"/>
</dbReference>
<evidence type="ECO:0000313" key="3">
    <source>
        <dbReference type="Proteomes" id="UP000314294"/>
    </source>
</evidence>
<dbReference type="EMBL" id="SRLO01000604">
    <property type="protein sequence ID" value="TNN50839.1"/>
    <property type="molecule type" value="Genomic_DNA"/>
</dbReference>
<sequence>MIITLTQLILPDRRRLPIESLAATPIGGDHRKEVKEVKKVKKEVKEEVKGGRISIRGDGNQKEGVNIPLGGNYARRGHRPGLPPCHL</sequence>
<protein>
    <submittedName>
        <fullName evidence="2">Uncharacterized protein</fullName>
    </submittedName>
</protein>
<proteinExistence type="predicted"/>
<accession>A0A4Z2GBV4</accession>
<reference evidence="2 3" key="1">
    <citation type="submission" date="2019-03" db="EMBL/GenBank/DDBJ databases">
        <title>First draft genome of Liparis tanakae, snailfish: a comprehensive survey of snailfish specific genes.</title>
        <authorList>
            <person name="Kim W."/>
            <person name="Song I."/>
            <person name="Jeong J.-H."/>
            <person name="Kim D."/>
            <person name="Kim S."/>
            <person name="Ryu S."/>
            <person name="Song J.Y."/>
            <person name="Lee S.K."/>
        </authorList>
    </citation>
    <scope>NUCLEOTIDE SEQUENCE [LARGE SCALE GENOMIC DNA]</scope>
    <source>
        <tissue evidence="2">Muscle</tissue>
    </source>
</reference>